<name>A0A2I1BYN0_ASPN1</name>
<dbReference type="InterPro" id="IPR007219">
    <property type="entry name" value="XnlR_reg_dom"/>
</dbReference>
<evidence type="ECO:0000313" key="5">
    <source>
        <dbReference type="Proteomes" id="UP000234474"/>
    </source>
</evidence>
<dbReference type="RefSeq" id="XP_024679083.1">
    <property type="nucleotide sequence ID" value="XM_024823719.1"/>
</dbReference>
<dbReference type="Proteomes" id="UP000234474">
    <property type="component" value="Unassembled WGS sequence"/>
</dbReference>
<dbReference type="GO" id="GO:0003700">
    <property type="term" value="F:DNA-binding transcription factor activity"/>
    <property type="evidence" value="ECO:0007669"/>
    <property type="project" value="InterPro"/>
</dbReference>
<evidence type="ECO:0000259" key="3">
    <source>
        <dbReference type="SMART" id="SM00906"/>
    </source>
</evidence>
<evidence type="ECO:0000256" key="1">
    <source>
        <dbReference type="ARBA" id="ARBA00023242"/>
    </source>
</evidence>
<dbReference type="PANTHER" id="PTHR46910:SF36">
    <property type="entry name" value="TRANSCRIPTION FACTOR"/>
    <property type="match status" value="1"/>
</dbReference>
<sequence length="513" mass="57903">MSVSSGDSDMNDSRSSLGPDQMDEGQSLIPGAKDVVQSILNGIKDDKDKLLLTSNVFCLLQHVHSQVFQNEACINAIEAAMSEISRLEHKQEKGVSVPPQIPKEQAKKWVNLYYESYQFEGFRIPLEKSFLLSFPDLLEIRHVSLDATSTLIYYSVLLQGILMDPDNAVQRGGIVQSIYRTSIELVDGWLDQIRNTAEDLFAAFLMISVTLEGCNSELSWKIFGHACSIARALGYFSLDGVPKGPDGHICPPQESSQHRNEVERNRMRFEFWHLLRTDCLFQISFGKPALLPEGSWVVNLPDPSITGVDDASTHFIQIHFLASMRLTLVVLKYLDWVKAESDQNAATYDSWLDDLITEVEAILADWNVEELMSNSKNLIDTWFCADILFASYRVIIMLSQAKKCNRDSYHFPRHTVDLSRKSLKVFQSLTDSSTVRSFWGISVLLLHQFTFFFVLCMDIIDCQDPENNAEGLALVSWVNNFAIKAAENRPELGPITLVTRSMTGACERVHLGR</sequence>
<protein>
    <submittedName>
        <fullName evidence="4">Putative fungal-specific transcription factor</fullName>
    </submittedName>
</protein>
<evidence type="ECO:0000313" key="4">
    <source>
        <dbReference type="EMBL" id="PKX90488.1"/>
    </source>
</evidence>
<dbReference type="GO" id="GO:0006351">
    <property type="term" value="P:DNA-templated transcription"/>
    <property type="evidence" value="ECO:0007669"/>
    <property type="project" value="InterPro"/>
</dbReference>
<dbReference type="GO" id="GO:0008270">
    <property type="term" value="F:zinc ion binding"/>
    <property type="evidence" value="ECO:0007669"/>
    <property type="project" value="InterPro"/>
</dbReference>
<dbReference type="VEuPathDB" id="FungiDB:P174DRAFT_396063"/>
<evidence type="ECO:0000256" key="2">
    <source>
        <dbReference type="SAM" id="MobiDB-lite"/>
    </source>
</evidence>
<comment type="caution">
    <text evidence="4">The sequence shown here is derived from an EMBL/GenBank/DDBJ whole genome shotgun (WGS) entry which is preliminary data.</text>
</comment>
<dbReference type="GeneID" id="36531044"/>
<reference evidence="5" key="1">
    <citation type="journal article" date="2018" name="Proc. Natl. Acad. Sci. U.S.A.">
        <title>Linking secondary metabolites to gene clusters through genome sequencing of six diverse Aspergillus species.</title>
        <authorList>
            <person name="Kaerboelling I."/>
            <person name="Vesth T.C."/>
            <person name="Frisvad J.C."/>
            <person name="Nybo J.L."/>
            <person name="Theobald S."/>
            <person name="Kuo A."/>
            <person name="Bowyer P."/>
            <person name="Matsuda Y."/>
            <person name="Mondo S."/>
            <person name="Lyhne E.K."/>
            <person name="Kogle M.E."/>
            <person name="Clum A."/>
            <person name="Lipzen A."/>
            <person name="Salamov A."/>
            <person name="Ngan C.Y."/>
            <person name="Daum C."/>
            <person name="Chiniquy J."/>
            <person name="Barry K."/>
            <person name="LaButti K."/>
            <person name="Haridas S."/>
            <person name="Simmons B.A."/>
            <person name="Magnuson J.K."/>
            <person name="Mortensen U.H."/>
            <person name="Larsen T.O."/>
            <person name="Grigoriev I.V."/>
            <person name="Baker S.E."/>
            <person name="Andersen M.R."/>
        </authorList>
    </citation>
    <scope>NUCLEOTIDE SEQUENCE [LARGE SCALE GENOMIC DNA]</scope>
    <source>
        <strain evidence="5">IBT 16806</strain>
    </source>
</reference>
<dbReference type="SMART" id="SM00906">
    <property type="entry name" value="Fungal_trans"/>
    <property type="match status" value="1"/>
</dbReference>
<dbReference type="EMBL" id="MSZS01000008">
    <property type="protein sequence ID" value="PKX90488.1"/>
    <property type="molecule type" value="Genomic_DNA"/>
</dbReference>
<dbReference type="OrthoDB" id="2740448at2759"/>
<feature type="compositionally biased region" description="Polar residues" evidence="2">
    <location>
        <begin position="1"/>
        <end position="18"/>
    </location>
</feature>
<dbReference type="GO" id="GO:0003677">
    <property type="term" value="F:DNA binding"/>
    <property type="evidence" value="ECO:0007669"/>
    <property type="project" value="InterPro"/>
</dbReference>
<keyword evidence="1" id="KW-0539">Nucleus</keyword>
<dbReference type="InterPro" id="IPR050987">
    <property type="entry name" value="AtrR-like"/>
</dbReference>
<feature type="region of interest" description="Disordered" evidence="2">
    <location>
        <begin position="1"/>
        <end position="27"/>
    </location>
</feature>
<feature type="domain" description="Xylanolytic transcriptional activator regulatory" evidence="3">
    <location>
        <begin position="219"/>
        <end position="307"/>
    </location>
</feature>
<dbReference type="CDD" id="cd12148">
    <property type="entry name" value="fungal_TF_MHR"/>
    <property type="match status" value="1"/>
</dbReference>
<dbReference type="PANTHER" id="PTHR46910">
    <property type="entry name" value="TRANSCRIPTION FACTOR PDR1"/>
    <property type="match status" value="1"/>
</dbReference>
<gene>
    <name evidence="4" type="ORF">P174DRAFT_396063</name>
</gene>
<accession>A0A2I1BYN0</accession>
<organism evidence="4 5">
    <name type="scientific">Aspergillus novofumigatus (strain IBT 16806)</name>
    <dbReference type="NCBI Taxonomy" id="1392255"/>
    <lineage>
        <taxon>Eukaryota</taxon>
        <taxon>Fungi</taxon>
        <taxon>Dikarya</taxon>
        <taxon>Ascomycota</taxon>
        <taxon>Pezizomycotina</taxon>
        <taxon>Eurotiomycetes</taxon>
        <taxon>Eurotiomycetidae</taxon>
        <taxon>Eurotiales</taxon>
        <taxon>Aspergillaceae</taxon>
        <taxon>Aspergillus</taxon>
        <taxon>Aspergillus subgen. Fumigati</taxon>
    </lineage>
</organism>
<proteinExistence type="predicted"/>
<keyword evidence="5" id="KW-1185">Reference proteome</keyword>
<dbReference type="AlphaFoldDB" id="A0A2I1BYN0"/>
<dbReference type="OMA" id="HPYWGIS"/>